<dbReference type="HOGENOM" id="CLU_1823350_0_0_11"/>
<keyword evidence="3" id="KW-1185">Reference proteome</keyword>
<evidence type="ECO:0000256" key="1">
    <source>
        <dbReference type="SAM" id="MobiDB-lite"/>
    </source>
</evidence>
<organism evidence="2 3">
    <name type="scientific">Nocardia farcinica (strain IFM 10152)</name>
    <dbReference type="NCBI Taxonomy" id="247156"/>
    <lineage>
        <taxon>Bacteria</taxon>
        <taxon>Bacillati</taxon>
        <taxon>Actinomycetota</taxon>
        <taxon>Actinomycetes</taxon>
        <taxon>Mycobacteriales</taxon>
        <taxon>Nocardiaceae</taxon>
        <taxon>Nocardia</taxon>
    </lineage>
</organism>
<proteinExistence type="predicted"/>
<evidence type="ECO:0000313" key="2">
    <source>
        <dbReference type="EMBL" id="BAD58309.1"/>
    </source>
</evidence>
<dbReference type="KEGG" id="nfa:NFA_34610"/>
<dbReference type="Proteomes" id="UP000006820">
    <property type="component" value="Chromosome"/>
</dbReference>
<gene>
    <name evidence="2" type="ordered locus">NFA_34610</name>
</gene>
<protein>
    <submittedName>
        <fullName evidence="2">Uncharacterized protein</fullName>
    </submittedName>
</protein>
<dbReference type="EMBL" id="AP006618">
    <property type="protein sequence ID" value="BAD58309.1"/>
    <property type="molecule type" value="Genomic_DNA"/>
</dbReference>
<accession>Q5YU32</accession>
<reference evidence="2 3" key="1">
    <citation type="journal article" date="2004" name="Proc. Natl. Acad. Sci. U.S.A.">
        <title>The complete genomic sequence of Nocardia farcinica IFM 10152.</title>
        <authorList>
            <person name="Ishikawa J."/>
            <person name="Yamashita A."/>
            <person name="Mikami Y."/>
            <person name="Hoshino Y."/>
            <person name="Kurita H."/>
            <person name="Hotta K."/>
            <person name="Shiba T."/>
            <person name="Hattori M."/>
        </authorList>
    </citation>
    <scope>NUCLEOTIDE SEQUENCE [LARGE SCALE GENOMIC DNA]</scope>
    <source>
        <strain evidence="2 3">IFM 10152</strain>
    </source>
</reference>
<evidence type="ECO:0000313" key="3">
    <source>
        <dbReference type="Proteomes" id="UP000006820"/>
    </source>
</evidence>
<name>Q5YU32_NOCFA</name>
<dbReference type="AlphaFoldDB" id="Q5YU32"/>
<sequence>MEPILRSVRQNQDTHRPRRFPVPDPLAPSSNRLRWERAALADLDRACAGLLDALTAAHDQASALAERPHWGLGEADPALHSAAALAELFREKASDTPGGVGGALAAHTTEVTEFRDLIAAVCAALPNIDTGSARRLDGPLS</sequence>
<feature type="region of interest" description="Disordered" evidence="1">
    <location>
        <begin position="1"/>
        <end position="28"/>
    </location>
</feature>